<organism evidence="3 4">
    <name type="scientific">Phanerochaete sordida</name>
    <dbReference type="NCBI Taxonomy" id="48140"/>
    <lineage>
        <taxon>Eukaryota</taxon>
        <taxon>Fungi</taxon>
        <taxon>Dikarya</taxon>
        <taxon>Basidiomycota</taxon>
        <taxon>Agaricomycotina</taxon>
        <taxon>Agaricomycetes</taxon>
        <taxon>Polyporales</taxon>
        <taxon>Phanerochaetaceae</taxon>
        <taxon>Phanerochaete</taxon>
    </lineage>
</organism>
<dbReference type="SMART" id="SM00240">
    <property type="entry name" value="FHA"/>
    <property type="match status" value="1"/>
</dbReference>
<gene>
    <name evidence="3" type="ORF">PsYK624_062000</name>
</gene>
<dbReference type="Pfam" id="PF00498">
    <property type="entry name" value="FHA"/>
    <property type="match status" value="1"/>
</dbReference>
<reference evidence="3 4" key="1">
    <citation type="submission" date="2021-08" db="EMBL/GenBank/DDBJ databases">
        <title>Draft Genome Sequence of Phanerochaete sordida strain YK-624.</title>
        <authorList>
            <person name="Mori T."/>
            <person name="Dohra H."/>
            <person name="Suzuki T."/>
            <person name="Kawagishi H."/>
            <person name="Hirai H."/>
        </authorList>
    </citation>
    <scope>NUCLEOTIDE SEQUENCE [LARGE SCALE GENOMIC DNA]</scope>
    <source>
        <strain evidence="3 4">YK-624</strain>
    </source>
</reference>
<feature type="region of interest" description="Disordered" evidence="1">
    <location>
        <begin position="285"/>
        <end position="323"/>
    </location>
</feature>
<feature type="compositionally biased region" description="Basic and acidic residues" evidence="1">
    <location>
        <begin position="285"/>
        <end position="299"/>
    </location>
</feature>
<evidence type="ECO:0000313" key="3">
    <source>
        <dbReference type="EMBL" id="GJE90077.1"/>
    </source>
</evidence>
<dbReference type="SUPFAM" id="SSF49879">
    <property type="entry name" value="SMAD/FHA domain"/>
    <property type="match status" value="1"/>
</dbReference>
<dbReference type="Gene3D" id="2.60.200.20">
    <property type="match status" value="1"/>
</dbReference>
<proteinExistence type="predicted"/>
<dbReference type="PROSITE" id="PS50006">
    <property type="entry name" value="FHA_DOMAIN"/>
    <property type="match status" value="1"/>
</dbReference>
<evidence type="ECO:0000256" key="1">
    <source>
        <dbReference type="SAM" id="MobiDB-lite"/>
    </source>
</evidence>
<dbReference type="OrthoDB" id="10572976at2759"/>
<feature type="domain" description="FHA" evidence="2">
    <location>
        <begin position="187"/>
        <end position="240"/>
    </location>
</feature>
<feature type="compositionally biased region" description="Acidic residues" evidence="1">
    <location>
        <begin position="79"/>
        <end position="91"/>
    </location>
</feature>
<dbReference type="CDD" id="cd00060">
    <property type="entry name" value="FHA"/>
    <property type="match status" value="1"/>
</dbReference>
<dbReference type="EMBL" id="BPQB01000015">
    <property type="protein sequence ID" value="GJE90077.1"/>
    <property type="molecule type" value="Genomic_DNA"/>
</dbReference>
<dbReference type="InterPro" id="IPR000253">
    <property type="entry name" value="FHA_dom"/>
</dbReference>
<feature type="region of interest" description="Disordered" evidence="1">
    <location>
        <begin position="1"/>
        <end position="94"/>
    </location>
</feature>
<comment type="caution">
    <text evidence="3">The sequence shown here is derived from an EMBL/GenBank/DDBJ whole genome shotgun (WGS) entry which is preliminary data.</text>
</comment>
<protein>
    <submittedName>
        <fullName evidence="3">Forkhead-associated domain-containing protein</fullName>
    </submittedName>
</protein>
<feature type="compositionally biased region" description="Basic and acidic residues" evidence="1">
    <location>
        <begin position="62"/>
        <end position="78"/>
    </location>
</feature>
<keyword evidence="4" id="KW-1185">Reference proteome</keyword>
<dbReference type="Proteomes" id="UP000703269">
    <property type="component" value="Unassembled WGS sequence"/>
</dbReference>
<accession>A0A9P3G8M3</accession>
<evidence type="ECO:0000313" key="4">
    <source>
        <dbReference type="Proteomes" id="UP000703269"/>
    </source>
</evidence>
<sequence length="323" mass="35569">MENHTKSFASCMKSLMPRSHAQDATLRQAKAGDTRPHVPSPLRALASTKEEATPAADAVDAVESRHDAFCTRLEPHDGSDDESEPESDSDEGTLVNMQGKENISDDTLFDQTALKQRSQPTVVPNGTDTTAVAKKKKIVDVEGLRRVSLGDTSAPNVSVPEDPAGFLKPTSKLRRNGTLCIPSHEVLTVGRDESNDLVVDDPFVADKHAVLDAQLNGQVVLQAWEDELMEVPTYINGEKVEPEQSVVLQPRDRVVLGKRGHGREYEYVMPDEYLQRGRRADALREASREHSRSHSRECTCHSATGDAQYQPARRPRADSGRSN</sequence>
<name>A0A9P3G8M3_9APHY</name>
<dbReference type="InterPro" id="IPR008984">
    <property type="entry name" value="SMAD_FHA_dom_sf"/>
</dbReference>
<dbReference type="AlphaFoldDB" id="A0A9P3G8M3"/>
<evidence type="ECO:0000259" key="2">
    <source>
        <dbReference type="PROSITE" id="PS50006"/>
    </source>
</evidence>